<evidence type="ECO:0000313" key="2">
    <source>
        <dbReference type="Proteomes" id="UP001060215"/>
    </source>
</evidence>
<organism evidence="1 2">
    <name type="scientific">Camellia lanceoleosa</name>
    <dbReference type="NCBI Taxonomy" id="1840588"/>
    <lineage>
        <taxon>Eukaryota</taxon>
        <taxon>Viridiplantae</taxon>
        <taxon>Streptophyta</taxon>
        <taxon>Embryophyta</taxon>
        <taxon>Tracheophyta</taxon>
        <taxon>Spermatophyta</taxon>
        <taxon>Magnoliopsida</taxon>
        <taxon>eudicotyledons</taxon>
        <taxon>Gunneridae</taxon>
        <taxon>Pentapetalae</taxon>
        <taxon>asterids</taxon>
        <taxon>Ericales</taxon>
        <taxon>Theaceae</taxon>
        <taxon>Camellia</taxon>
    </lineage>
</organism>
<dbReference type="EMBL" id="CM045771">
    <property type="protein sequence ID" value="KAI7987530.1"/>
    <property type="molecule type" value="Genomic_DNA"/>
</dbReference>
<dbReference type="Proteomes" id="UP001060215">
    <property type="component" value="Chromosome 14"/>
</dbReference>
<proteinExistence type="predicted"/>
<comment type="caution">
    <text evidence="1">The sequence shown here is derived from an EMBL/GenBank/DDBJ whole genome shotgun (WGS) entry which is preliminary data.</text>
</comment>
<name>A0ACC0FFQ6_9ERIC</name>
<accession>A0ACC0FFQ6</accession>
<protein>
    <submittedName>
        <fullName evidence="1">Uncharacterized protein</fullName>
    </submittedName>
</protein>
<reference evidence="1 2" key="1">
    <citation type="journal article" date="2022" name="Plant J.">
        <title>Chromosome-level genome of Camellia lanceoleosa provides a valuable resource for understanding genome evolution and self-incompatibility.</title>
        <authorList>
            <person name="Gong W."/>
            <person name="Xiao S."/>
            <person name="Wang L."/>
            <person name="Liao Z."/>
            <person name="Chang Y."/>
            <person name="Mo W."/>
            <person name="Hu G."/>
            <person name="Li W."/>
            <person name="Zhao G."/>
            <person name="Zhu H."/>
            <person name="Hu X."/>
            <person name="Ji K."/>
            <person name="Xiang X."/>
            <person name="Song Q."/>
            <person name="Yuan D."/>
            <person name="Jin S."/>
            <person name="Zhang L."/>
        </authorList>
    </citation>
    <scope>NUCLEOTIDE SEQUENCE [LARGE SCALE GENOMIC DNA]</scope>
    <source>
        <strain evidence="1">SQ_2022a</strain>
    </source>
</reference>
<gene>
    <name evidence="1" type="ORF">LOK49_LG13G00405</name>
</gene>
<sequence>MRFLTSQPCSIQTKLALKTALVSLSFRFLSPNFPEKMSPISKAIVSWYKKHPDGDDNGGDGYEYAPVACTEGDDDDDGDGDYAPAA</sequence>
<keyword evidence="2" id="KW-1185">Reference proteome</keyword>
<evidence type="ECO:0000313" key="1">
    <source>
        <dbReference type="EMBL" id="KAI7987530.1"/>
    </source>
</evidence>